<organism evidence="2 3">
    <name type="scientific">Apiospora marii</name>
    <dbReference type="NCBI Taxonomy" id="335849"/>
    <lineage>
        <taxon>Eukaryota</taxon>
        <taxon>Fungi</taxon>
        <taxon>Dikarya</taxon>
        <taxon>Ascomycota</taxon>
        <taxon>Pezizomycotina</taxon>
        <taxon>Sordariomycetes</taxon>
        <taxon>Xylariomycetidae</taxon>
        <taxon>Amphisphaeriales</taxon>
        <taxon>Apiosporaceae</taxon>
        <taxon>Apiospora</taxon>
    </lineage>
</organism>
<dbReference type="Proteomes" id="UP001396898">
    <property type="component" value="Unassembled WGS sequence"/>
</dbReference>
<dbReference type="EMBL" id="JAQQWI010000007">
    <property type="protein sequence ID" value="KAK8029318.1"/>
    <property type="molecule type" value="Genomic_DNA"/>
</dbReference>
<proteinExistence type="predicted"/>
<accession>A0ABR1SBV5</accession>
<dbReference type="InterPro" id="IPR010730">
    <property type="entry name" value="HET"/>
</dbReference>
<comment type="caution">
    <text evidence="2">The sequence shown here is derived from an EMBL/GenBank/DDBJ whole genome shotgun (WGS) entry which is preliminary data.</text>
</comment>
<gene>
    <name evidence="2" type="ORF">PG991_006374</name>
</gene>
<dbReference type="Pfam" id="PF06985">
    <property type="entry name" value="HET"/>
    <property type="match status" value="1"/>
</dbReference>
<feature type="domain" description="Heterokaryon incompatibility" evidence="1">
    <location>
        <begin position="164"/>
        <end position="312"/>
    </location>
</feature>
<dbReference type="PANTHER" id="PTHR33112">
    <property type="entry name" value="DOMAIN PROTEIN, PUTATIVE-RELATED"/>
    <property type="match status" value="1"/>
</dbReference>
<sequence>MPSSRELRVFVRNRAHQVLNLDSYFHVLHRTRSSFLASIDWGCNFCILLRSQLGLTEVDRNLVDGLEAYVALRLKISDEADEDTDFKQPWSIAIISRLGNAVLDVIGGIPGLFKTTIDKLWMHISKRLGSPAIEGTELPARLINVINPRSPFLVETCEGMQVNYVALSYCWGSRPQMMTLKDNVQAHLTNIPVETLSKTCRDAILATHLLEYEYLWVDALCIIQDDDDDKESEILKMGQIYRYAVLTICAEGSPDAHSGLFPQSPTDPREVYPCQMTMSVASDDGPVTRKLTLAGSRHGEDFLSKRGWTLQEEVLTSRALVIGQGIISWRCASAAARETDPVLKSLPIVPYMHDSDDLDEFDDDIPRFPGLSLDIARMRSWLYEFPGARRIASNHRLDANHPAFTAWYALIQGYSDRELKYVKDTLPAVQGIATILESSLATRYVKGLWLADLPRGLLWYVAANDDRPVIGSPTALYHDATGNTKPNIPSWSWATVGKVRIRFCALRYVGEWTATSLAQISLDLKPHLNPGGDQQLMAKGPMKRAILFVSEAFLTWRTGIIYGSRSAHSHESESASVVIDGVHPRYPALLLDPDNKGRVVGEAALDHPLETLQLHILGNSQKTEVTCLFLQQWAGGKECNACLILKSVDNDTTTQFKRLGVGFIGGKDAQEGDEDMIASRVYTHFASGCSEGFSSNTFLGAKIAVKSHRTTPPAPLS</sequence>
<evidence type="ECO:0000313" key="2">
    <source>
        <dbReference type="EMBL" id="KAK8029318.1"/>
    </source>
</evidence>
<dbReference type="PANTHER" id="PTHR33112:SF16">
    <property type="entry name" value="HETEROKARYON INCOMPATIBILITY DOMAIN-CONTAINING PROTEIN"/>
    <property type="match status" value="1"/>
</dbReference>
<reference evidence="2 3" key="1">
    <citation type="submission" date="2023-01" db="EMBL/GenBank/DDBJ databases">
        <title>Analysis of 21 Apiospora genomes using comparative genomics revels a genus with tremendous synthesis potential of carbohydrate active enzymes and secondary metabolites.</title>
        <authorList>
            <person name="Sorensen T."/>
        </authorList>
    </citation>
    <scope>NUCLEOTIDE SEQUENCE [LARGE SCALE GENOMIC DNA]</scope>
    <source>
        <strain evidence="2 3">CBS 20057</strain>
    </source>
</reference>
<evidence type="ECO:0000259" key="1">
    <source>
        <dbReference type="Pfam" id="PF06985"/>
    </source>
</evidence>
<evidence type="ECO:0000313" key="3">
    <source>
        <dbReference type="Proteomes" id="UP001396898"/>
    </source>
</evidence>
<name>A0ABR1SBV5_9PEZI</name>
<keyword evidence="3" id="KW-1185">Reference proteome</keyword>
<protein>
    <recommendedName>
        <fullName evidence="1">Heterokaryon incompatibility domain-containing protein</fullName>
    </recommendedName>
</protein>